<organism evidence="1 2">
    <name type="scientific">Conexibacter woesei (strain DSM 14684 / CCUG 47730 / CIP 108061 / JCM 11494 / NBRC 100937 / ID131577)</name>
    <dbReference type="NCBI Taxonomy" id="469383"/>
    <lineage>
        <taxon>Bacteria</taxon>
        <taxon>Bacillati</taxon>
        <taxon>Actinomycetota</taxon>
        <taxon>Thermoleophilia</taxon>
        <taxon>Solirubrobacterales</taxon>
        <taxon>Conexibacteraceae</taxon>
        <taxon>Conexibacter</taxon>
    </lineage>
</organism>
<dbReference type="STRING" id="469383.Cwoe_1967"/>
<dbReference type="Proteomes" id="UP000008229">
    <property type="component" value="Chromosome"/>
</dbReference>
<accession>D3F3B3</accession>
<proteinExistence type="predicted"/>
<name>D3F3B3_CONWI</name>
<dbReference type="OrthoDB" id="9928663at2"/>
<protein>
    <submittedName>
        <fullName evidence="1">Uncharacterized protein</fullName>
    </submittedName>
</protein>
<evidence type="ECO:0000313" key="1">
    <source>
        <dbReference type="EMBL" id="ADB50393.1"/>
    </source>
</evidence>
<dbReference type="EMBL" id="CP001854">
    <property type="protein sequence ID" value="ADB50393.1"/>
    <property type="molecule type" value="Genomic_DNA"/>
</dbReference>
<reference evidence="1 2" key="1">
    <citation type="journal article" date="2010" name="Stand. Genomic Sci.">
        <title>Complete genome sequence of Conexibacter woesei type strain (ID131577).</title>
        <authorList>
            <person name="Pukall R."/>
            <person name="Lapidus A."/>
            <person name="Glavina Del Rio T."/>
            <person name="Copeland A."/>
            <person name="Tice H."/>
            <person name="Cheng J.-F."/>
            <person name="Lucas S."/>
            <person name="Chen F."/>
            <person name="Nolan M."/>
            <person name="Bruce D."/>
            <person name="Goodwin L."/>
            <person name="Pitluck S."/>
            <person name="Mavromatis K."/>
            <person name="Ivanova N."/>
            <person name="Ovchinnikova G."/>
            <person name="Pati A."/>
            <person name="Chen A."/>
            <person name="Palaniappan K."/>
            <person name="Land M."/>
            <person name="Hauser L."/>
            <person name="Chang Y.-J."/>
            <person name="Jeffries C.D."/>
            <person name="Chain P."/>
            <person name="Meincke L."/>
            <person name="Sims D."/>
            <person name="Brettin T."/>
            <person name="Detter J.C."/>
            <person name="Rohde M."/>
            <person name="Goeker M."/>
            <person name="Bristow J."/>
            <person name="Eisen J.A."/>
            <person name="Markowitz V."/>
            <person name="Kyrpides N.C."/>
            <person name="Klenk H.-P."/>
            <person name="Hugenholtz P."/>
        </authorList>
    </citation>
    <scope>NUCLEOTIDE SEQUENCE [LARGE SCALE GENOMIC DNA]</scope>
    <source>
        <strain evidence="2">DSM 14684 / CIP 108061 / JCM 11494 / NBRC 100937 / ID131577</strain>
    </source>
</reference>
<dbReference type="HOGENOM" id="CLU_2600023_0_0_11"/>
<dbReference type="AlphaFoldDB" id="D3F3B3"/>
<gene>
    <name evidence="1" type="ordered locus">Cwoe_1967</name>
</gene>
<dbReference type="KEGG" id="cwo:Cwoe_1967"/>
<sequence length="79" mass="8733">MSDSDDQLQRAVLDRLLDIGQLSIEELIRDLTAETGEFAESDPIERAVRELVRAGLAHRHGPFAMPTRAAVRFSELGDG</sequence>
<dbReference type="RefSeq" id="WP_012933444.1">
    <property type="nucleotide sequence ID" value="NC_013739.1"/>
</dbReference>
<evidence type="ECO:0000313" key="2">
    <source>
        <dbReference type="Proteomes" id="UP000008229"/>
    </source>
</evidence>
<reference evidence="2" key="2">
    <citation type="submission" date="2010-01" db="EMBL/GenBank/DDBJ databases">
        <title>The complete genome of Conexibacter woesei DSM 14684.</title>
        <authorList>
            <consortium name="US DOE Joint Genome Institute (JGI-PGF)"/>
            <person name="Lucas S."/>
            <person name="Copeland A."/>
            <person name="Lapidus A."/>
            <person name="Glavina del Rio T."/>
            <person name="Dalin E."/>
            <person name="Tice H."/>
            <person name="Bruce D."/>
            <person name="Goodwin L."/>
            <person name="Pitluck S."/>
            <person name="Kyrpides N."/>
            <person name="Mavromatis K."/>
            <person name="Ivanova N."/>
            <person name="Mikhailova N."/>
            <person name="Chertkov O."/>
            <person name="Brettin T."/>
            <person name="Detter J.C."/>
            <person name="Han C."/>
            <person name="Larimer F."/>
            <person name="Land M."/>
            <person name="Hauser L."/>
            <person name="Markowitz V."/>
            <person name="Cheng J.-F."/>
            <person name="Hugenholtz P."/>
            <person name="Woyke T."/>
            <person name="Wu D."/>
            <person name="Pukall R."/>
            <person name="Steenblock K."/>
            <person name="Schneider S."/>
            <person name="Klenk H.-P."/>
            <person name="Eisen J.A."/>
        </authorList>
    </citation>
    <scope>NUCLEOTIDE SEQUENCE [LARGE SCALE GENOMIC DNA]</scope>
    <source>
        <strain evidence="2">DSM 14684 / CIP 108061 / JCM 11494 / NBRC 100937 / ID131577</strain>
    </source>
</reference>
<keyword evidence="2" id="KW-1185">Reference proteome</keyword>